<dbReference type="Proteomes" id="UP000604341">
    <property type="component" value="Unassembled WGS sequence"/>
</dbReference>
<dbReference type="RefSeq" id="WP_189070686.1">
    <property type="nucleotide sequence ID" value="NZ_BMPE01000023.1"/>
</dbReference>
<reference evidence="2" key="1">
    <citation type="journal article" date="2019" name="Int. J. Syst. Evol. Microbiol.">
        <title>The Global Catalogue of Microorganisms (GCM) 10K type strain sequencing project: providing services to taxonomists for standard genome sequencing and annotation.</title>
        <authorList>
            <consortium name="The Broad Institute Genomics Platform"/>
            <consortium name="The Broad Institute Genome Sequencing Center for Infectious Disease"/>
            <person name="Wu L."/>
            <person name="Ma J."/>
        </authorList>
    </citation>
    <scope>NUCLEOTIDE SEQUENCE [LARGE SCALE GENOMIC DNA]</scope>
    <source>
        <strain evidence="2">JCM 19173</strain>
    </source>
</reference>
<keyword evidence="2" id="KW-1185">Reference proteome</keyword>
<evidence type="ECO:0000313" key="2">
    <source>
        <dbReference type="Proteomes" id="UP000604341"/>
    </source>
</evidence>
<comment type="caution">
    <text evidence="1">The sequence shown here is derived from an EMBL/GenBank/DDBJ whole genome shotgun (WGS) entry which is preliminary data.</text>
</comment>
<name>A0ABQ2FQD1_9DEIO</name>
<dbReference type="EMBL" id="BMPE01000023">
    <property type="protein sequence ID" value="GGL16561.1"/>
    <property type="molecule type" value="Genomic_DNA"/>
</dbReference>
<protein>
    <submittedName>
        <fullName evidence="1">Uncharacterized protein</fullName>
    </submittedName>
</protein>
<proteinExistence type="predicted"/>
<evidence type="ECO:0000313" key="1">
    <source>
        <dbReference type="EMBL" id="GGL16561.1"/>
    </source>
</evidence>
<sequence length="85" mass="9314">MSDLPEYETCPPSLASRTGLKKAGLVPTGDPVASLRYRTPNGYRTCPLFSRTDTRSEKDAKAALKRRQANAGGQFLLIPFTPEQT</sequence>
<organism evidence="1 2">
    <name type="scientific">Deinococcus radiotolerans</name>
    <dbReference type="NCBI Taxonomy" id="1309407"/>
    <lineage>
        <taxon>Bacteria</taxon>
        <taxon>Thermotogati</taxon>
        <taxon>Deinococcota</taxon>
        <taxon>Deinococci</taxon>
        <taxon>Deinococcales</taxon>
        <taxon>Deinococcaceae</taxon>
        <taxon>Deinococcus</taxon>
    </lineage>
</organism>
<accession>A0ABQ2FQD1</accession>
<gene>
    <name evidence="1" type="ORF">GCM10010844_39320</name>
</gene>